<dbReference type="KEGG" id="ela:UCREL1_8410"/>
<organism evidence="11 12">
    <name type="scientific">Eutypa lata (strain UCR-EL1)</name>
    <name type="common">Grapevine dieback disease fungus</name>
    <name type="synonym">Eutypa armeniacae</name>
    <dbReference type="NCBI Taxonomy" id="1287681"/>
    <lineage>
        <taxon>Eukaryota</taxon>
        <taxon>Fungi</taxon>
        <taxon>Dikarya</taxon>
        <taxon>Ascomycota</taxon>
        <taxon>Pezizomycotina</taxon>
        <taxon>Sordariomycetes</taxon>
        <taxon>Xylariomycetidae</taxon>
        <taxon>Xylariales</taxon>
        <taxon>Diatrypaceae</taxon>
        <taxon>Eutypa</taxon>
    </lineage>
</organism>
<keyword evidence="12" id="KW-1185">Reference proteome</keyword>
<evidence type="ECO:0000256" key="4">
    <source>
        <dbReference type="ARBA" id="ARBA00022989"/>
    </source>
</evidence>
<dbReference type="GO" id="GO:0005789">
    <property type="term" value="C:endoplasmic reticulum membrane"/>
    <property type="evidence" value="ECO:0007669"/>
    <property type="project" value="TreeGrafter"/>
</dbReference>
<comment type="subcellular location">
    <subcellularLocation>
        <location evidence="1">Membrane</location>
        <topology evidence="1">Single-pass type I membrane protein</topology>
    </subcellularLocation>
</comment>
<name>M7SKG3_EUTLA</name>
<evidence type="ECO:0000256" key="1">
    <source>
        <dbReference type="ARBA" id="ARBA00004479"/>
    </source>
</evidence>
<dbReference type="GO" id="GO:0005537">
    <property type="term" value="F:D-mannose binding"/>
    <property type="evidence" value="ECO:0007669"/>
    <property type="project" value="TreeGrafter"/>
</dbReference>
<dbReference type="GO" id="GO:0030134">
    <property type="term" value="C:COPII-coated ER to Golgi transport vesicle"/>
    <property type="evidence" value="ECO:0007669"/>
    <property type="project" value="TreeGrafter"/>
</dbReference>
<evidence type="ECO:0000256" key="3">
    <source>
        <dbReference type="ARBA" id="ARBA00022729"/>
    </source>
</evidence>
<dbReference type="STRING" id="1287681.M7SKG3"/>
<dbReference type="Proteomes" id="UP000012174">
    <property type="component" value="Unassembled WGS sequence"/>
</dbReference>
<evidence type="ECO:0000313" key="11">
    <source>
        <dbReference type="EMBL" id="EMR64637.1"/>
    </source>
</evidence>
<feature type="region of interest" description="Disordered" evidence="7">
    <location>
        <begin position="246"/>
        <end position="272"/>
    </location>
</feature>
<evidence type="ECO:0000313" key="12">
    <source>
        <dbReference type="Proteomes" id="UP000012174"/>
    </source>
</evidence>
<dbReference type="InterPro" id="IPR035661">
    <property type="entry name" value="EMP46/EMP47_N"/>
</dbReference>
<feature type="signal peptide" evidence="9">
    <location>
        <begin position="1"/>
        <end position="22"/>
    </location>
</feature>
<dbReference type="Gene3D" id="2.60.120.200">
    <property type="match status" value="1"/>
</dbReference>
<reference evidence="12" key="1">
    <citation type="journal article" date="2013" name="Genome Announc.">
        <title>Draft genome sequence of the grapevine dieback fungus Eutypa lata UCR-EL1.</title>
        <authorList>
            <person name="Blanco-Ulate B."/>
            <person name="Rolshausen P.E."/>
            <person name="Cantu D."/>
        </authorList>
    </citation>
    <scope>NUCLEOTIDE SEQUENCE [LARGE SCALE GENOMIC DNA]</scope>
    <source>
        <strain evidence="12">UCR-EL1</strain>
    </source>
</reference>
<keyword evidence="5 8" id="KW-0472">Membrane</keyword>
<keyword evidence="11" id="KW-0430">Lectin</keyword>
<evidence type="ECO:0000256" key="2">
    <source>
        <dbReference type="ARBA" id="ARBA00022692"/>
    </source>
</evidence>
<dbReference type="PANTHER" id="PTHR12223">
    <property type="entry name" value="VESICULAR MANNOSE-BINDING LECTIN"/>
    <property type="match status" value="1"/>
</dbReference>
<feature type="domain" description="L-type lectin-like" evidence="10">
    <location>
        <begin position="30"/>
        <end position="242"/>
    </location>
</feature>
<dbReference type="Pfam" id="PF03388">
    <property type="entry name" value="Lectin_leg-like"/>
    <property type="match status" value="1"/>
</dbReference>
<keyword evidence="6" id="KW-0175">Coiled coil</keyword>
<dbReference type="EMBL" id="KB707036">
    <property type="protein sequence ID" value="EMR64637.1"/>
    <property type="molecule type" value="Genomic_DNA"/>
</dbReference>
<dbReference type="InterPro" id="IPR005052">
    <property type="entry name" value="Lectin_leg"/>
</dbReference>
<evidence type="ECO:0000256" key="7">
    <source>
        <dbReference type="SAM" id="MobiDB-lite"/>
    </source>
</evidence>
<dbReference type="HOGENOM" id="CLU_053733_0_0_1"/>
<proteinExistence type="predicted"/>
<keyword evidence="2 8" id="KW-0812">Transmembrane</keyword>
<dbReference type="InterPro" id="IPR013320">
    <property type="entry name" value="ConA-like_dom_sf"/>
</dbReference>
<sequence>MRLLRSSALVFGLAATANIAEAQPQFLINELSFGHTGRINPRGGDTVPGFSLYGTPNPPEVLSNKLILTPIAPGSTRGAVWADTPNQYAKWVADVDFRTNGPERGGGNLNLWLARGGPQEVGQASIYTVGQFEGLALVVDQYGGSGGMIRGFLNDGTTDFKTHHSVDSLAFGHCDYSYRNLGRPSQIKLRQTESVFKVEIDGRLCFETDKITIPAGYHFGITAAAADNPDSFEMFKMVVMTEDLEATGNAPPQQQQQQQNQQQQQQQQKGEEVVEAKMRYFGRQRPGGVPPAGDDNKEDDQVQVPADEAADAIKSAEAQFRDLHNRLQSVNHQLSTLFRTVSSNGNAATGRHEDAMRALDDLTKSLSGLAGVPGRVSVLETEVGKIQRELKDMRSDLRGRVKESENALKNFLGDKHGNMLEHVAIQAAPRHGKLIFVIIGSQIVIVVGYIYYERKKTSPKKYL</sequence>
<keyword evidence="4 8" id="KW-1133">Transmembrane helix</keyword>
<evidence type="ECO:0000256" key="9">
    <source>
        <dbReference type="SAM" id="SignalP"/>
    </source>
</evidence>
<dbReference type="PANTHER" id="PTHR12223:SF28">
    <property type="entry name" value="LECTIN, MANNOSE BINDING 1 LIKE"/>
    <property type="match status" value="1"/>
</dbReference>
<dbReference type="PROSITE" id="PS51328">
    <property type="entry name" value="L_LECTIN_LIKE"/>
    <property type="match status" value="1"/>
</dbReference>
<dbReference type="InterPro" id="IPR051136">
    <property type="entry name" value="Intracellular_Lectin-GPT"/>
</dbReference>
<keyword evidence="3 9" id="KW-0732">Signal</keyword>
<feature type="coiled-coil region" evidence="6">
    <location>
        <begin position="306"/>
        <end position="333"/>
    </location>
</feature>
<dbReference type="GO" id="GO:0006888">
    <property type="term" value="P:endoplasmic reticulum to Golgi vesicle-mediated transport"/>
    <property type="evidence" value="ECO:0007669"/>
    <property type="project" value="TreeGrafter"/>
</dbReference>
<dbReference type="GO" id="GO:0005793">
    <property type="term" value="C:endoplasmic reticulum-Golgi intermediate compartment"/>
    <property type="evidence" value="ECO:0007669"/>
    <property type="project" value="TreeGrafter"/>
</dbReference>
<feature type="chain" id="PRO_5004084986" evidence="9">
    <location>
        <begin position="23"/>
        <end position="463"/>
    </location>
</feature>
<evidence type="ECO:0000259" key="10">
    <source>
        <dbReference type="PROSITE" id="PS51328"/>
    </source>
</evidence>
<protein>
    <submittedName>
        <fullName evidence="11">Putative lectin family integral membrane protein</fullName>
    </submittedName>
</protein>
<dbReference type="CDD" id="cd06903">
    <property type="entry name" value="lectin_EMP46_EMP47"/>
    <property type="match status" value="1"/>
</dbReference>
<dbReference type="SUPFAM" id="SSF49899">
    <property type="entry name" value="Concanavalin A-like lectins/glucanases"/>
    <property type="match status" value="1"/>
</dbReference>
<accession>M7SKG3</accession>
<gene>
    <name evidence="11" type="ORF">UCREL1_8410</name>
</gene>
<feature type="transmembrane region" description="Helical" evidence="8">
    <location>
        <begin position="434"/>
        <end position="452"/>
    </location>
</feature>
<dbReference type="GO" id="GO:0000139">
    <property type="term" value="C:Golgi membrane"/>
    <property type="evidence" value="ECO:0007669"/>
    <property type="project" value="TreeGrafter"/>
</dbReference>
<dbReference type="eggNOG" id="ENOG502QR1C">
    <property type="taxonomic scope" value="Eukaryota"/>
</dbReference>
<evidence type="ECO:0000256" key="6">
    <source>
        <dbReference type="SAM" id="Coils"/>
    </source>
</evidence>
<evidence type="ECO:0000256" key="8">
    <source>
        <dbReference type="SAM" id="Phobius"/>
    </source>
</evidence>
<dbReference type="OrthoDB" id="10265193at2759"/>
<feature type="compositionally biased region" description="Low complexity" evidence="7">
    <location>
        <begin position="253"/>
        <end position="268"/>
    </location>
</feature>
<dbReference type="OMA" id="WSAEFQF"/>
<evidence type="ECO:0000256" key="5">
    <source>
        <dbReference type="ARBA" id="ARBA00023136"/>
    </source>
</evidence>
<dbReference type="AlphaFoldDB" id="M7SKG3"/>